<feature type="compositionally biased region" description="Gly residues" evidence="1">
    <location>
        <begin position="530"/>
        <end position="540"/>
    </location>
</feature>
<protein>
    <submittedName>
        <fullName evidence="2">Uncharacterized protein</fullName>
    </submittedName>
</protein>
<feature type="region of interest" description="Disordered" evidence="1">
    <location>
        <begin position="1026"/>
        <end position="1045"/>
    </location>
</feature>
<dbReference type="AlphaFoldDB" id="A0A931I5M6"/>
<proteinExistence type="predicted"/>
<evidence type="ECO:0000256" key="1">
    <source>
        <dbReference type="SAM" id="MobiDB-lite"/>
    </source>
</evidence>
<feature type="compositionally biased region" description="Polar residues" evidence="1">
    <location>
        <begin position="126"/>
        <end position="146"/>
    </location>
</feature>
<feature type="compositionally biased region" description="Basic and acidic residues" evidence="1">
    <location>
        <begin position="1"/>
        <end position="15"/>
    </location>
</feature>
<name>A0A931I5M6_9NOCA</name>
<comment type="caution">
    <text evidence="2">The sequence shown here is derived from an EMBL/GenBank/DDBJ whole genome shotgun (WGS) entry which is preliminary data.</text>
</comment>
<evidence type="ECO:0000313" key="2">
    <source>
        <dbReference type="EMBL" id="MBH0775014.1"/>
    </source>
</evidence>
<dbReference type="Proteomes" id="UP000655751">
    <property type="component" value="Unassembled WGS sequence"/>
</dbReference>
<feature type="region of interest" description="Disordered" evidence="1">
    <location>
        <begin position="124"/>
        <end position="146"/>
    </location>
</feature>
<keyword evidence="3" id="KW-1185">Reference proteome</keyword>
<feature type="region of interest" description="Disordered" evidence="1">
    <location>
        <begin position="1"/>
        <end position="111"/>
    </location>
</feature>
<organism evidence="2 3">
    <name type="scientific">Nocardia bovistercoris</name>
    <dbReference type="NCBI Taxonomy" id="2785916"/>
    <lineage>
        <taxon>Bacteria</taxon>
        <taxon>Bacillati</taxon>
        <taxon>Actinomycetota</taxon>
        <taxon>Actinomycetes</taxon>
        <taxon>Mycobacteriales</taxon>
        <taxon>Nocardiaceae</taxon>
        <taxon>Nocardia</taxon>
    </lineage>
</organism>
<evidence type="ECO:0000313" key="3">
    <source>
        <dbReference type="Proteomes" id="UP000655751"/>
    </source>
</evidence>
<reference evidence="2" key="1">
    <citation type="submission" date="2020-11" db="EMBL/GenBank/DDBJ databases">
        <title>Nocardia NEAU-351.nov., a novel actinomycete isolated from the cow dung.</title>
        <authorList>
            <person name="Zhang X."/>
        </authorList>
    </citation>
    <scope>NUCLEOTIDE SEQUENCE</scope>
    <source>
        <strain evidence="2">NEAU-351</strain>
    </source>
</reference>
<sequence length="1045" mass="110481">MAPKDPADKPPKDGSSKPAEQRPTSPFSGASAKGSATAAPKSNSSPPPSVPSSTGGAGGGQQSPLDMGLYPALTSPPQQRPPSGALPDVVGLVNNGPVGSGETLTLPSGTTVGVESVPLANGLTGKETTVSIPGAKTSRSQPNTAVTPQQLSGYFATDPTYSPEQRDRDIALLGQTVMGPQTIEGANALNRARTEAANRLNSHWNQSALPKTADGTTVMPGLGYSPVQLVNDLSLAGTTGTLDERSEKLRRDAQDRLDQHAYTPRKRDDDQHLAGLQYLPIDDPSRKAYTDWLLAEGVPAASMQNVLWRNAVEARGRLESSGTPIMPPDQLRALEDSPRLYTFDPNRPFEPESNEHKFNEGDFRQLLGDLTGLGDLDEGLRDGDYGQAAFGAGMSILTFTPGVVFTPLAKGFRWLGGKIVGEAEQGLAAEAGALGRSGGAGGRVGEAGTEGTPALYAPWDPKPQTSLFVPEPANPYGTGARVGADARAGGEAIPAILDYPRGEMPWSPRSPSPVPRDAVPGHVAPRPNAPGGGSGYGHGSDGAPLLNGEKPFLGAEPVAPAGPKWSPYDTSPGNPFGYDPVWNPIGPMMRRLWQQIPRRAPGEHGNWSRGNPLGPDDVPLDGKPIPNGYRVDPEGNWSAIDPDGVWVDLPLGSKPVVMPKGNIQWQGPSGGFVTMPQWAKAPSDISIFGKYGEREVFKGEISDEAARNLRSVDVAQNANKDIRDKAMSDLEDLVSNPDKPIKIIGSDGNPRSVTIDDLSRTNLPKTLRNLRDTGTSRTDRDLIESLAEQISVSKGMVTKLSETRGEIGGEIVAEYEKINIIHRGSGPGTADRIGVKKLDDGSLQVVDLELKGGDGMSSRIVTIDGKQVRVQQGTPEYLRDEFKEGSDAYEALKKYDEDNNTNLLNELLAGNATIDYRLVRTDPGGKITLSSFDPGVGNDFSLKPPETSGPQANPAAAPIAADLSAGGAGGLVPSLIDLIHSSLDSVVDKPLWTLPAAMPAASVAPRPERRVNQRLVVQISVPRPPDLGASEHENRVAAGYAASWR</sequence>
<gene>
    <name evidence="2" type="ORF">IT779_01775</name>
</gene>
<dbReference type="RefSeq" id="WP_196147341.1">
    <property type="nucleotide sequence ID" value="NZ_JADMLG010000001.1"/>
</dbReference>
<feature type="compositionally biased region" description="Low complexity" evidence="1">
    <location>
        <begin position="28"/>
        <end position="44"/>
    </location>
</feature>
<feature type="compositionally biased region" description="Polar residues" evidence="1">
    <location>
        <begin position="102"/>
        <end position="111"/>
    </location>
</feature>
<dbReference type="EMBL" id="JADMLG010000001">
    <property type="protein sequence ID" value="MBH0775014.1"/>
    <property type="molecule type" value="Genomic_DNA"/>
</dbReference>
<accession>A0A931I5M6</accession>
<feature type="region of interest" description="Disordered" evidence="1">
    <location>
        <begin position="503"/>
        <end position="554"/>
    </location>
</feature>